<name>A0A5B8MDG0_9CHLO</name>
<dbReference type="Pfam" id="PF00135">
    <property type="entry name" value="COesterase"/>
    <property type="match status" value="1"/>
</dbReference>
<dbReference type="OrthoDB" id="2012139at2759"/>
<dbReference type="InterPro" id="IPR050309">
    <property type="entry name" value="Type-B_Carboxylest/Lipase"/>
</dbReference>
<reference evidence="6 7" key="1">
    <citation type="submission" date="2018-07" db="EMBL/GenBank/DDBJ databases">
        <title>The complete nuclear genome of the prasinophyte Chloropicon primus (CCMP1205).</title>
        <authorList>
            <person name="Pombert J.-F."/>
            <person name="Otis C."/>
            <person name="Turmel M."/>
            <person name="Lemieux C."/>
        </authorList>
    </citation>
    <scope>NUCLEOTIDE SEQUENCE [LARGE SCALE GENOMIC DNA]</scope>
    <source>
        <strain evidence="6 7">CCMP1205</strain>
    </source>
</reference>
<dbReference type="STRING" id="1764295.A0A5B8MDG0"/>
<accession>A0A5B8MDG0</accession>
<dbReference type="EMBL" id="HBHL01003452">
    <property type="protein sequence ID" value="CAD9713330.1"/>
    <property type="molecule type" value="Transcribed_RNA"/>
</dbReference>
<keyword evidence="2 3" id="KW-0378">Hydrolase</keyword>
<dbReference type="PANTHER" id="PTHR11559">
    <property type="entry name" value="CARBOXYLESTERASE"/>
    <property type="match status" value="1"/>
</dbReference>
<dbReference type="InterPro" id="IPR029058">
    <property type="entry name" value="AB_hydrolase_fold"/>
</dbReference>
<organism evidence="6 7">
    <name type="scientific">Chloropicon primus</name>
    <dbReference type="NCBI Taxonomy" id="1764295"/>
    <lineage>
        <taxon>Eukaryota</taxon>
        <taxon>Viridiplantae</taxon>
        <taxon>Chlorophyta</taxon>
        <taxon>Chloropicophyceae</taxon>
        <taxon>Chloropicales</taxon>
        <taxon>Chloropicaceae</taxon>
        <taxon>Chloropicon</taxon>
    </lineage>
</organism>
<evidence type="ECO:0000313" key="7">
    <source>
        <dbReference type="Proteomes" id="UP000316726"/>
    </source>
</evidence>
<comment type="similarity">
    <text evidence="1 3">Belongs to the type-B carboxylesterase/lipase family.</text>
</comment>
<protein>
    <recommendedName>
        <fullName evidence="3">Carboxylic ester hydrolase</fullName>
        <ecNumber evidence="3">3.1.1.-</ecNumber>
    </recommendedName>
</protein>
<dbReference type="InterPro" id="IPR019819">
    <property type="entry name" value="Carboxylesterase_B_CS"/>
</dbReference>
<sequence length="572" mass="62575">MKSATRRFLACAALSFFFAVIAAVAAEGNPLERTIKAEGSSLVTFRGVEGEATYDFKGIPFADPPLRFQDARPKRWQSNTTEISASTFGAACLQPPNCLTPELCPTAISEDCLYLNVFVPKGEAPPEGWPVLVWIHGGAFVSGTGGMGALTPQSFAEEGVLLVTINYRLGALGWLNFGELKGNYGLSDQRMALQFVRDHISSFGGDAAKVTVAGESAGAMSILAHLASPLAKGLFDQAIVESGTIALPYNHPTGPNSFYEDYMEALNCPQQSADYKACLRDLPSDRFLDALATLMSSAKAKPLVFQQAMAMAEPFYPVLNTTDLPLHPVDAFESGKFNQVPLLIGNNHDEGVTFVDMVFSHGANLATSDAIVEVPMMEDVAFSPLVQPEIQKYYPLGLDSDDENVTAREILNEICTDYFFKASSRKTAKEFARAGLDVYAYEFEYNNESPSLFRPEVKGNATTGGEQEVEAYRRQRQICRDKMCHADELQFVFNGFGEDAARDDKKVAQSANSLWSSFVKDPKSLAAAWPPFTTEGQLELKIKPVLEVSSTKDSAKLAFWDSVGYNFWPKKL</sequence>
<dbReference type="AlphaFoldDB" id="A0A5B8MDG0"/>
<dbReference type="EMBL" id="CP031034">
    <property type="protein sequence ID" value="QDZ18453.1"/>
    <property type="molecule type" value="Genomic_DNA"/>
</dbReference>
<dbReference type="GO" id="GO:0016787">
    <property type="term" value="F:hydrolase activity"/>
    <property type="evidence" value="ECO:0007669"/>
    <property type="project" value="UniProtKB-KW"/>
</dbReference>
<dbReference type="EC" id="3.1.1.-" evidence="3"/>
<evidence type="ECO:0000313" key="5">
    <source>
        <dbReference type="EMBL" id="CAD9713330.1"/>
    </source>
</evidence>
<feature type="chain" id="PRO_5035952019" description="Carboxylic ester hydrolase" evidence="3">
    <location>
        <begin position="27"/>
        <end position="572"/>
    </location>
</feature>
<dbReference type="Gene3D" id="3.40.50.1820">
    <property type="entry name" value="alpha/beta hydrolase"/>
    <property type="match status" value="1"/>
</dbReference>
<evidence type="ECO:0000313" key="6">
    <source>
        <dbReference type="EMBL" id="QDZ18453.1"/>
    </source>
</evidence>
<reference evidence="5" key="2">
    <citation type="submission" date="2021-01" db="EMBL/GenBank/DDBJ databases">
        <authorList>
            <person name="Corre E."/>
            <person name="Pelletier E."/>
            <person name="Niang G."/>
            <person name="Scheremetjew M."/>
            <person name="Finn R."/>
            <person name="Kale V."/>
            <person name="Holt S."/>
            <person name="Cochrane G."/>
            <person name="Meng A."/>
            <person name="Brown T."/>
            <person name="Cohen L."/>
        </authorList>
    </citation>
    <scope>NUCLEOTIDE SEQUENCE</scope>
    <source>
        <strain evidence="5">CCMP1205</strain>
    </source>
</reference>
<feature type="domain" description="Carboxylesterase type B" evidence="4">
    <location>
        <begin position="52"/>
        <end position="560"/>
    </location>
</feature>
<dbReference type="InterPro" id="IPR002018">
    <property type="entry name" value="CarbesteraseB"/>
</dbReference>
<evidence type="ECO:0000259" key="4">
    <source>
        <dbReference type="Pfam" id="PF00135"/>
    </source>
</evidence>
<evidence type="ECO:0000256" key="3">
    <source>
        <dbReference type="RuleBase" id="RU361235"/>
    </source>
</evidence>
<evidence type="ECO:0000256" key="2">
    <source>
        <dbReference type="ARBA" id="ARBA00022801"/>
    </source>
</evidence>
<dbReference type="SUPFAM" id="SSF53474">
    <property type="entry name" value="alpha/beta-Hydrolases"/>
    <property type="match status" value="1"/>
</dbReference>
<dbReference type="PROSITE" id="PS00122">
    <property type="entry name" value="CARBOXYLESTERASE_B_1"/>
    <property type="match status" value="1"/>
</dbReference>
<dbReference type="PROSITE" id="PS00941">
    <property type="entry name" value="CARBOXYLESTERASE_B_2"/>
    <property type="match status" value="1"/>
</dbReference>
<keyword evidence="3" id="KW-0732">Signal</keyword>
<dbReference type="Proteomes" id="UP000316726">
    <property type="component" value="Chromosome 1"/>
</dbReference>
<gene>
    <name evidence="6" type="ORF">A3770_01p09710</name>
    <name evidence="5" type="ORF">CPRI1469_LOCUS2179</name>
</gene>
<evidence type="ECO:0000256" key="1">
    <source>
        <dbReference type="ARBA" id="ARBA00005964"/>
    </source>
</evidence>
<dbReference type="InterPro" id="IPR019826">
    <property type="entry name" value="Carboxylesterase_B_AS"/>
</dbReference>
<proteinExistence type="inferred from homology"/>
<keyword evidence="7" id="KW-1185">Reference proteome</keyword>
<feature type="signal peptide" evidence="3">
    <location>
        <begin position="1"/>
        <end position="26"/>
    </location>
</feature>